<reference evidence="1" key="1">
    <citation type="submission" date="2020-06" db="EMBL/GenBank/DDBJ databases">
        <title>WGS assembly of Ceratodon purpureus strain R40.</title>
        <authorList>
            <person name="Carey S.B."/>
            <person name="Jenkins J."/>
            <person name="Shu S."/>
            <person name="Lovell J.T."/>
            <person name="Sreedasyam A."/>
            <person name="Maumus F."/>
            <person name="Tiley G.P."/>
            <person name="Fernandez-Pozo N."/>
            <person name="Barry K."/>
            <person name="Chen C."/>
            <person name="Wang M."/>
            <person name="Lipzen A."/>
            <person name="Daum C."/>
            <person name="Saski C.A."/>
            <person name="Payton A.C."/>
            <person name="Mcbreen J.C."/>
            <person name="Conrad R.E."/>
            <person name="Kollar L.M."/>
            <person name="Olsson S."/>
            <person name="Huttunen S."/>
            <person name="Landis J.B."/>
            <person name="Wickett N.J."/>
            <person name="Johnson M.G."/>
            <person name="Rensing S.A."/>
            <person name="Grimwood J."/>
            <person name="Schmutz J."/>
            <person name="Mcdaniel S.F."/>
        </authorList>
    </citation>
    <scope>NUCLEOTIDE SEQUENCE</scope>
    <source>
        <strain evidence="1">R40</strain>
    </source>
</reference>
<comment type="caution">
    <text evidence="1">The sequence shown here is derived from an EMBL/GenBank/DDBJ whole genome shotgun (WGS) entry which is preliminary data.</text>
</comment>
<dbReference type="Proteomes" id="UP000822688">
    <property type="component" value="Chromosome 7"/>
</dbReference>
<gene>
    <name evidence="1" type="ORF">KC19_7G069600</name>
</gene>
<organism evidence="1 2">
    <name type="scientific">Ceratodon purpureus</name>
    <name type="common">Fire moss</name>
    <name type="synonym">Dicranum purpureum</name>
    <dbReference type="NCBI Taxonomy" id="3225"/>
    <lineage>
        <taxon>Eukaryota</taxon>
        <taxon>Viridiplantae</taxon>
        <taxon>Streptophyta</taxon>
        <taxon>Embryophyta</taxon>
        <taxon>Bryophyta</taxon>
        <taxon>Bryophytina</taxon>
        <taxon>Bryopsida</taxon>
        <taxon>Dicranidae</taxon>
        <taxon>Pseudoditrichales</taxon>
        <taxon>Ditrichaceae</taxon>
        <taxon>Ceratodon</taxon>
    </lineage>
</organism>
<sequence>MREGKEECALCRQSSAVGCMGQTSVAFGVPSCAPGKCTTYLCFELLHMNWTLTIFNYVGVNREPRRVAWCRWGCTNYRGHR</sequence>
<dbReference type="EMBL" id="CM026428">
    <property type="protein sequence ID" value="KAG0566520.1"/>
    <property type="molecule type" value="Genomic_DNA"/>
</dbReference>
<proteinExistence type="predicted"/>
<keyword evidence="2" id="KW-1185">Reference proteome</keyword>
<dbReference type="AlphaFoldDB" id="A0A8T0H5J7"/>
<evidence type="ECO:0000313" key="1">
    <source>
        <dbReference type="EMBL" id="KAG0566520.1"/>
    </source>
</evidence>
<protein>
    <submittedName>
        <fullName evidence="1">Uncharacterized protein</fullName>
    </submittedName>
</protein>
<name>A0A8T0H5J7_CERPU</name>
<accession>A0A8T0H5J7</accession>
<evidence type="ECO:0000313" key="2">
    <source>
        <dbReference type="Proteomes" id="UP000822688"/>
    </source>
</evidence>